<dbReference type="Pfam" id="PF01256">
    <property type="entry name" value="Carb_kinase"/>
    <property type="match status" value="1"/>
</dbReference>
<dbReference type="SUPFAM" id="SSF53613">
    <property type="entry name" value="Ribokinase-like"/>
    <property type="match status" value="1"/>
</dbReference>
<feature type="binding site" evidence="6">
    <location>
        <position position="246"/>
    </location>
    <ligand>
        <name>(6S)-NADPHX</name>
        <dbReference type="ChEBI" id="CHEBI:64076"/>
    </ligand>
</feature>
<dbReference type="CDD" id="cd01171">
    <property type="entry name" value="YXKO-related"/>
    <property type="match status" value="1"/>
</dbReference>
<evidence type="ECO:0000313" key="8">
    <source>
        <dbReference type="EMBL" id="GMH64498.1"/>
    </source>
</evidence>
<keyword evidence="1 6" id="KW-0547">Nucleotide-binding</keyword>
<evidence type="ECO:0000256" key="1">
    <source>
        <dbReference type="ARBA" id="ARBA00022741"/>
    </source>
</evidence>
<evidence type="ECO:0000256" key="4">
    <source>
        <dbReference type="ARBA" id="ARBA00023027"/>
    </source>
</evidence>
<comment type="cofactor">
    <cofactor evidence="6">
        <name>Mg(2+)</name>
        <dbReference type="ChEBI" id="CHEBI:18420"/>
    </cofactor>
</comment>
<dbReference type="InterPro" id="IPR029056">
    <property type="entry name" value="Ribokinase-like"/>
</dbReference>
<evidence type="ECO:0000256" key="5">
    <source>
        <dbReference type="ARBA" id="ARBA00023239"/>
    </source>
</evidence>
<dbReference type="AlphaFoldDB" id="A0A9W7E6M9"/>
<comment type="catalytic activity">
    <reaction evidence="6">
        <text>(6S)-NADPHX + ATP = ADP + phosphate + NADPH + H(+)</text>
        <dbReference type="Rhea" id="RHEA:32231"/>
        <dbReference type="ChEBI" id="CHEBI:15378"/>
        <dbReference type="ChEBI" id="CHEBI:30616"/>
        <dbReference type="ChEBI" id="CHEBI:43474"/>
        <dbReference type="ChEBI" id="CHEBI:57783"/>
        <dbReference type="ChEBI" id="CHEBI:64076"/>
        <dbReference type="ChEBI" id="CHEBI:456216"/>
        <dbReference type="EC" id="4.2.1.93"/>
    </reaction>
</comment>
<dbReference type="HAMAP" id="MF_01965">
    <property type="entry name" value="NADHX_dehydratase"/>
    <property type="match status" value="1"/>
</dbReference>
<comment type="function">
    <text evidence="6">Catalyzes the dehydration of the S-form of NAD(P)HX at the expense of ATP, which is converted to ADP. Together with NAD(P)HX epimerase, which catalyzes the epimerization of the S- and R-forms, the enzyme allows the repair of both epimers of NAD(P)HX, a damaged form of NAD(P)H that is a result of enzymatic or heat-dependent hydration.</text>
</comment>
<keyword evidence="9" id="KW-1185">Reference proteome</keyword>
<comment type="catalytic activity">
    <reaction evidence="6">
        <text>(6S)-NADHX + ATP = ADP + phosphate + NADH + H(+)</text>
        <dbReference type="Rhea" id="RHEA:19017"/>
        <dbReference type="ChEBI" id="CHEBI:15378"/>
        <dbReference type="ChEBI" id="CHEBI:30616"/>
        <dbReference type="ChEBI" id="CHEBI:43474"/>
        <dbReference type="ChEBI" id="CHEBI:57945"/>
        <dbReference type="ChEBI" id="CHEBI:64074"/>
        <dbReference type="ChEBI" id="CHEBI:456216"/>
        <dbReference type="EC" id="4.2.1.93"/>
    </reaction>
</comment>
<dbReference type="InterPro" id="IPR000631">
    <property type="entry name" value="CARKD"/>
</dbReference>
<protein>
    <recommendedName>
        <fullName evidence="6">ATP-dependent (S)-NAD(P)H-hydrate dehydratase</fullName>
        <ecNumber evidence="6">4.2.1.93</ecNumber>
    </recommendedName>
    <alternativeName>
        <fullName evidence="6">ATP-dependent NAD(P)HX dehydratase</fullName>
    </alternativeName>
</protein>
<dbReference type="EMBL" id="BRXY01000095">
    <property type="protein sequence ID" value="GMH64498.1"/>
    <property type="molecule type" value="Genomic_DNA"/>
</dbReference>
<dbReference type="PANTHER" id="PTHR12592:SF0">
    <property type="entry name" value="ATP-DEPENDENT (S)-NAD(P)H-HYDRATE DEHYDRATASE"/>
    <property type="match status" value="1"/>
</dbReference>
<comment type="caution">
    <text evidence="8">The sequence shown here is derived from an EMBL/GenBank/DDBJ whole genome shotgun (WGS) entry which is preliminary data.</text>
</comment>
<feature type="binding site" evidence="6">
    <location>
        <position position="117"/>
    </location>
    <ligand>
        <name>(6S)-NADPHX</name>
        <dbReference type="ChEBI" id="CHEBI:64076"/>
    </ligand>
</feature>
<sequence length="316" mass="33682">MPVLPLCNLLPPPFPLSQLNFIPEHDPSSYKGSSGCRFLTVGASPPYFGALAYASAATLQAGADMTTALTLEDAVADNLRNCPLTSAETMVYSSNLLPPPDIPNFSNSISGTLIGPGLSRAPSSQSWACTVASSLPPSPSKCVVLDADALWPSSSPSILETLLPPRSPLILTPNIVEFNRLVSTHLPDSSNYESESDKAQLCKLLRAKLNVHGIILKGPTDIITTEHCQLTCSTNGSSKRCGGLGDVLSGLVVVFVSWFLKYSKAGDVSVALWCACAVCRESGRRAYGKKRRAMQAKDVIEEIGGVVEEVWPLFDE</sequence>
<dbReference type="GO" id="GO:0005524">
    <property type="term" value="F:ATP binding"/>
    <property type="evidence" value="ECO:0007669"/>
    <property type="project" value="UniProtKB-KW"/>
</dbReference>
<dbReference type="GO" id="GO:0110051">
    <property type="term" value="P:metabolite repair"/>
    <property type="evidence" value="ECO:0007669"/>
    <property type="project" value="TreeGrafter"/>
</dbReference>
<dbReference type="Gene3D" id="3.40.1190.20">
    <property type="match status" value="1"/>
</dbReference>
<evidence type="ECO:0000256" key="2">
    <source>
        <dbReference type="ARBA" id="ARBA00022840"/>
    </source>
</evidence>
<keyword evidence="2 6" id="KW-0067">ATP-binding</keyword>
<feature type="binding site" evidence="6">
    <location>
        <begin position="236"/>
        <end position="245"/>
    </location>
    <ligand>
        <name>ATP</name>
        <dbReference type="ChEBI" id="CHEBI:30616"/>
    </ligand>
</feature>
<keyword evidence="6" id="KW-0597">Phosphoprotein</keyword>
<evidence type="ECO:0000313" key="9">
    <source>
        <dbReference type="Proteomes" id="UP001165085"/>
    </source>
</evidence>
<name>A0A9W7E6M9_9STRA</name>
<keyword evidence="5 6" id="KW-0456">Lyase</keyword>
<dbReference type="PANTHER" id="PTHR12592">
    <property type="entry name" value="ATP-DEPENDENT (S)-NAD(P)H-HYDRATE DEHYDRATASE FAMILY MEMBER"/>
    <property type="match status" value="1"/>
</dbReference>
<evidence type="ECO:0000256" key="3">
    <source>
        <dbReference type="ARBA" id="ARBA00022857"/>
    </source>
</evidence>
<evidence type="ECO:0000256" key="6">
    <source>
        <dbReference type="HAMAP-Rule" id="MF_03157"/>
    </source>
</evidence>
<dbReference type="GO" id="GO:0047453">
    <property type="term" value="F:ATP-dependent NAD(P)H-hydrate dehydratase activity"/>
    <property type="evidence" value="ECO:0007669"/>
    <property type="project" value="UniProtKB-UniRule"/>
</dbReference>
<comment type="similarity">
    <text evidence="6">Belongs to the NnrD/CARKD family.</text>
</comment>
<keyword evidence="4 6" id="KW-0520">NAD</keyword>
<dbReference type="InterPro" id="IPR017953">
    <property type="entry name" value="Carbohydrate_kinase_pred_CS"/>
</dbReference>
<feature type="binding site" evidence="6">
    <location>
        <begin position="174"/>
        <end position="180"/>
    </location>
    <ligand>
        <name>(6S)-NADPHX</name>
        <dbReference type="ChEBI" id="CHEBI:64076"/>
    </ligand>
</feature>
<dbReference type="Proteomes" id="UP001165085">
    <property type="component" value="Unassembled WGS sequence"/>
</dbReference>
<organism evidence="8 9">
    <name type="scientific">Triparma strigata</name>
    <dbReference type="NCBI Taxonomy" id="1606541"/>
    <lineage>
        <taxon>Eukaryota</taxon>
        <taxon>Sar</taxon>
        <taxon>Stramenopiles</taxon>
        <taxon>Ochrophyta</taxon>
        <taxon>Bolidophyceae</taxon>
        <taxon>Parmales</taxon>
        <taxon>Triparmaceae</taxon>
        <taxon>Triparma</taxon>
    </lineage>
</organism>
<evidence type="ECO:0000259" key="7">
    <source>
        <dbReference type="PROSITE" id="PS51383"/>
    </source>
</evidence>
<dbReference type="OrthoDB" id="8110916at2759"/>
<dbReference type="GO" id="GO:0046496">
    <property type="term" value="P:nicotinamide nucleotide metabolic process"/>
    <property type="evidence" value="ECO:0007669"/>
    <property type="project" value="UniProtKB-UniRule"/>
</dbReference>
<reference evidence="9" key="1">
    <citation type="journal article" date="2023" name="Commun. Biol.">
        <title>Genome analysis of Parmales, the sister group of diatoms, reveals the evolutionary specialization of diatoms from phago-mixotrophs to photoautotrophs.</title>
        <authorList>
            <person name="Ban H."/>
            <person name="Sato S."/>
            <person name="Yoshikawa S."/>
            <person name="Yamada K."/>
            <person name="Nakamura Y."/>
            <person name="Ichinomiya M."/>
            <person name="Sato N."/>
            <person name="Blanc-Mathieu R."/>
            <person name="Endo H."/>
            <person name="Kuwata A."/>
            <person name="Ogata H."/>
        </authorList>
    </citation>
    <scope>NUCLEOTIDE SEQUENCE [LARGE SCALE GENOMIC DNA]</scope>
    <source>
        <strain evidence="9">NIES 3701</strain>
    </source>
</reference>
<gene>
    <name evidence="8" type="ORF">TrST_g97</name>
</gene>
<accession>A0A9W7E6M9</accession>
<proteinExistence type="inferred from homology"/>
<feature type="binding site" evidence="6">
    <location>
        <begin position="217"/>
        <end position="221"/>
    </location>
    <ligand>
        <name>ATP</name>
        <dbReference type="ChEBI" id="CHEBI:30616"/>
    </ligand>
</feature>
<dbReference type="PROSITE" id="PS01050">
    <property type="entry name" value="YJEF_C_2"/>
    <property type="match status" value="1"/>
</dbReference>
<dbReference type="EC" id="4.2.1.93" evidence="6"/>
<keyword evidence="3" id="KW-0521">NADP</keyword>
<feature type="domain" description="YjeF C-terminal" evidence="7">
    <location>
        <begin position="14"/>
        <end position="310"/>
    </location>
</feature>
<dbReference type="PROSITE" id="PS51383">
    <property type="entry name" value="YJEF_C_3"/>
    <property type="match status" value="1"/>
</dbReference>